<comment type="pathway">
    <text evidence="8">tRNA modification; N(7)-methylguanine-tRNA biosynthesis.</text>
</comment>
<comment type="similarity">
    <text evidence="8">Belongs to the WD repeat TRM82 family.</text>
</comment>
<dbReference type="UniPathway" id="UPA00989"/>
<evidence type="ECO:0000256" key="5">
    <source>
        <dbReference type="ARBA" id="ARBA00023242"/>
    </source>
</evidence>
<dbReference type="PANTHER" id="PTHR16288:SF0">
    <property type="entry name" value="TRNA (GUANINE-N(7)-)-METHYLTRANSFERASE NON-CATALYTIC SUBUNIT WDR4"/>
    <property type="match status" value="1"/>
</dbReference>
<dbReference type="GO" id="GO:0005829">
    <property type="term" value="C:cytosol"/>
    <property type="evidence" value="ECO:0007669"/>
    <property type="project" value="TreeGrafter"/>
</dbReference>
<keyword evidence="4 8" id="KW-0677">Repeat</keyword>
<dbReference type="SMART" id="SM00320">
    <property type="entry name" value="WD40"/>
    <property type="match status" value="2"/>
</dbReference>
<dbReference type="InterPro" id="IPR001680">
    <property type="entry name" value="WD40_rpt"/>
</dbReference>
<feature type="region of interest" description="Disordered" evidence="10">
    <location>
        <begin position="40"/>
        <end position="60"/>
    </location>
</feature>
<keyword evidence="2 8" id="KW-0853">WD repeat</keyword>
<proteinExistence type="inferred from homology"/>
<protein>
    <submittedName>
        <fullName evidence="11">Uncharacterized protein</fullName>
    </submittedName>
</protein>
<evidence type="ECO:0000313" key="11">
    <source>
        <dbReference type="EnsemblMetazoa" id="AFUN007794-PA"/>
    </source>
</evidence>
<dbReference type="EnsemblMetazoa" id="AFUN007794-RA">
    <property type="protein sequence ID" value="AFUN007794-PA"/>
    <property type="gene ID" value="AFUN007794"/>
</dbReference>
<dbReference type="GO" id="GO:0106004">
    <property type="term" value="P:tRNA (guanine-N7)-methylation"/>
    <property type="evidence" value="ECO:0007669"/>
    <property type="project" value="UniProtKB-UniRule"/>
</dbReference>
<comment type="function">
    <text evidence="8">Required for the formation of N(7)-methylguanine at position 46 (m7G46) in tRNA. In the complex, it is required to stabilize and induce conformational changes of the catalytic subunit.</text>
</comment>
<evidence type="ECO:0000256" key="10">
    <source>
        <dbReference type="SAM" id="MobiDB-lite"/>
    </source>
</evidence>
<dbReference type="VEuPathDB" id="VectorBase:AFUN007794"/>
<dbReference type="VEuPathDB" id="VectorBase:AFUN2_007263"/>
<dbReference type="InterPro" id="IPR015943">
    <property type="entry name" value="WD40/YVTN_repeat-like_dom_sf"/>
</dbReference>
<accession>A0A182RNG3</accession>
<sequence length="381" mass="42392">MYDLKVYSSCTVIAIKDTIVFFSPDGAVLHKIVEQQKLPAEGTETGNQQQNGKQPNSQPANVVTFEYSPSAKVLTVSLSDKTLQCYQLHQDGEKFYSTPLGDSIPTVRTIVCMKFLPKHGVLVGSDKSDCFEFDVLGNSVQKSKWILGHMSQILGLAVSDDERLIITCDRDEKIKVSSYPDCHNIEGYCLGHLEYVGGIEITPSQKLISVSGDRTLRLWDFAAGKEICQLSLLDPAVGLTVQKAMDDSEMLCVIRSSVPNKLEVALVQCGTPNASLLYDPLTVDESLIVLSAALSDSLQLLLLVMEKDSKRARMLVYDFSVDKHQFIANIDHPFAKNFASQFSEVSIEQVRDYSTLFKHSIDNLSEYFERKKQKIGSKKSK</sequence>
<keyword evidence="3 8" id="KW-0819">tRNA processing</keyword>
<comment type="subcellular location">
    <subcellularLocation>
        <location evidence="1 8">Nucleus</location>
    </subcellularLocation>
</comment>
<organism evidence="11">
    <name type="scientific">Anopheles funestus</name>
    <name type="common">African malaria mosquito</name>
    <dbReference type="NCBI Taxonomy" id="62324"/>
    <lineage>
        <taxon>Eukaryota</taxon>
        <taxon>Metazoa</taxon>
        <taxon>Ecdysozoa</taxon>
        <taxon>Arthropoda</taxon>
        <taxon>Hexapoda</taxon>
        <taxon>Insecta</taxon>
        <taxon>Pterygota</taxon>
        <taxon>Neoptera</taxon>
        <taxon>Endopterygota</taxon>
        <taxon>Diptera</taxon>
        <taxon>Nematocera</taxon>
        <taxon>Culicoidea</taxon>
        <taxon>Culicidae</taxon>
        <taxon>Anophelinae</taxon>
        <taxon>Anopheles</taxon>
    </lineage>
</organism>
<dbReference type="InterPro" id="IPR036322">
    <property type="entry name" value="WD40_repeat_dom_sf"/>
</dbReference>
<feature type="compositionally biased region" description="Polar residues" evidence="10">
    <location>
        <begin position="44"/>
        <end position="60"/>
    </location>
</feature>
<comment type="subunit">
    <text evidence="7">Forms a heterodimer with the catalytic subunit Mettl1. Interacts with mei-P26 and weakly interacts with bgcn; required for the function or formation of the mei-P26-bgcn-bam-sxl complex. Interacts with nanos; may be involved in mei-P26-dependent derepression of the BMP signaling pathway. Interacts with Myc; the interaction may be mediated by mei-P26 and may be involved in the regulation of ribosome biogenesis.</text>
</comment>
<evidence type="ECO:0000256" key="1">
    <source>
        <dbReference type="ARBA" id="ARBA00004123"/>
    </source>
</evidence>
<evidence type="ECO:0000256" key="3">
    <source>
        <dbReference type="ARBA" id="ARBA00022694"/>
    </source>
</evidence>
<dbReference type="STRING" id="62324.A0A182RNG3"/>
<dbReference type="InterPro" id="IPR028884">
    <property type="entry name" value="Trm82"/>
</dbReference>
<dbReference type="AlphaFoldDB" id="A0A182RNG3"/>
<evidence type="ECO:0000256" key="2">
    <source>
        <dbReference type="ARBA" id="ARBA00022574"/>
    </source>
</evidence>
<feature type="repeat" description="WD" evidence="9">
    <location>
        <begin position="189"/>
        <end position="229"/>
    </location>
</feature>
<dbReference type="HAMAP" id="MF_03056">
    <property type="entry name" value="TRM82"/>
    <property type="match status" value="1"/>
</dbReference>
<dbReference type="SUPFAM" id="SSF50978">
    <property type="entry name" value="WD40 repeat-like"/>
    <property type="match status" value="1"/>
</dbReference>
<comment type="function">
    <text evidence="6">Required for the Mettl1-dependent formation of N(7)-methylguanine at position 46 (m7G46) in tRNA. In the Mettl1-wuho methyltransferase complex, it is required to stabilize and induce conformational changes of the catalytic subunit. Required for binding of nanos mRNA and repression of translation by the mei-P26-bgcn-bam-sxl complex. May cooperate with mei-P26 and nanos to derepress the BMP signaling pathway. May cooperate with mei-P26 to suppress expression of a subset of microRNAs. May cooperate with mei-P26 to regulate bam expression levels in germline cells during gametogenesis. Required to promote mitosis to meiosis transition during gametogenesis. May regulate germline cell division in part by regulating ribosome biogenesis.</text>
</comment>
<keyword evidence="5 8" id="KW-0539">Nucleus</keyword>
<name>A0A182RNG3_ANOFN</name>
<evidence type="ECO:0000256" key="7">
    <source>
        <dbReference type="ARBA" id="ARBA00093542"/>
    </source>
</evidence>
<dbReference type="GO" id="GO:0043527">
    <property type="term" value="C:tRNA methyltransferase complex"/>
    <property type="evidence" value="ECO:0007669"/>
    <property type="project" value="TreeGrafter"/>
</dbReference>
<dbReference type="GO" id="GO:0005634">
    <property type="term" value="C:nucleus"/>
    <property type="evidence" value="ECO:0007669"/>
    <property type="project" value="UniProtKB-SubCell"/>
</dbReference>
<dbReference type="PANTHER" id="PTHR16288">
    <property type="entry name" value="WD40 REPEAT PROTEIN 4"/>
    <property type="match status" value="1"/>
</dbReference>
<evidence type="ECO:0000256" key="6">
    <source>
        <dbReference type="ARBA" id="ARBA00093337"/>
    </source>
</evidence>
<evidence type="ECO:0000256" key="4">
    <source>
        <dbReference type="ARBA" id="ARBA00022737"/>
    </source>
</evidence>
<dbReference type="Gene3D" id="2.130.10.10">
    <property type="entry name" value="YVTN repeat-like/Quinoprotein amine dehydrogenase"/>
    <property type="match status" value="1"/>
</dbReference>
<dbReference type="Pfam" id="PF00400">
    <property type="entry name" value="WD40"/>
    <property type="match status" value="2"/>
</dbReference>
<evidence type="ECO:0000256" key="8">
    <source>
        <dbReference type="HAMAP-Rule" id="MF_03056"/>
    </source>
</evidence>
<reference evidence="11" key="1">
    <citation type="submission" date="2020-05" db="UniProtKB">
        <authorList>
            <consortium name="EnsemblMetazoa"/>
        </authorList>
    </citation>
    <scope>IDENTIFICATION</scope>
    <source>
        <strain evidence="11">FUMOZ</strain>
    </source>
</reference>
<dbReference type="PROSITE" id="PS50082">
    <property type="entry name" value="WD_REPEATS_2"/>
    <property type="match status" value="1"/>
</dbReference>
<evidence type="ECO:0000256" key="9">
    <source>
        <dbReference type="PROSITE-ProRule" id="PRU00221"/>
    </source>
</evidence>